<evidence type="ECO:0000313" key="3">
    <source>
        <dbReference type="EMBL" id="MFC7339817.1"/>
    </source>
</evidence>
<dbReference type="EMBL" id="JBHTCJ010000001">
    <property type="protein sequence ID" value="MFC7339817.1"/>
    <property type="molecule type" value="Genomic_DNA"/>
</dbReference>
<proteinExistence type="predicted"/>
<keyword evidence="1 3" id="KW-0378">Hydrolase</keyword>
<dbReference type="RefSeq" id="WP_380662692.1">
    <property type="nucleotide sequence ID" value="NZ_JBHTCJ010000001.1"/>
</dbReference>
<dbReference type="InterPro" id="IPR050266">
    <property type="entry name" value="AB_hydrolase_sf"/>
</dbReference>
<dbReference type="Proteomes" id="UP001596504">
    <property type="component" value="Unassembled WGS sequence"/>
</dbReference>
<dbReference type="InterPro" id="IPR029058">
    <property type="entry name" value="AB_hydrolase_fold"/>
</dbReference>
<dbReference type="InterPro" id="IPR000073">
    <property type="entry name" value="AB_hydrolase_1"/>
</dbReference>
<organism evidence="3 4">
    <name type="scientific">Saccharopolyspora griseoalba</name>
    <dbReference type="NCBI Taxonomy" id="1431848"/>
    <lineage>
        <taxon>Bacteria</taxon>
        <taxon>Bacillati</taxon>
        <taxon>Actinomycetota</taxon>
        <taxon>Actinomycetes</taxon>
        <taxon>Pseudonocardiales</taxon>
        <taxon>Pseudonocardiaceae</taxon>
        <taxon>Saccharopolyspora</taxon>
    </lineage>
</organism>
<dbReference type="Gene3D" id="3.40.50.1820">
    <property type="entry name" value="alpha/beta hydrolase"/>
    <property type="match status" value="1"/>
</dbReference>
<dbReference type="InterPro" id="IPR000639">
    <property type="entry name" value="Epox_hydrolase-like"/>
</dbReference>
<protein>
    <submittedName>
        <fullName evidence="3">Alpha/beta fold hydrolase</fullName>
    </submittedName>
</protein>
<dbReference type="GO" id="GO:0016787">
    <property type="term" value="F:hydrolase activity"/>
    <property type="evidence" value="ECO:0007669"/>
    <property type="project" value="UniProtKB-KW"/>
</dbReference>
<reference evidence="4" key="1">
    <citation type="journal article" date="2019" name="Int. J. Syst. Evol. Microbiol.">
        <title>The Global Catalogue of Microorganisms (GCM) 10K type strain sequencing project: providing services to taxonomists for standard genome sequencing and annotation.</title>
        <authorList>
            <consortium name="The Broad Institute Genomics Platform"/>
            <consortium name="The Broad Institute Genome Sequencing Center for Infectious Disease"/>
            <person name="Wu L."/>
            <person name="Ma J."/>
        </authorList>
    </citation>
    <scope>NUCLEOTIDE SEQUENCE [LARGE SCALE GENOMIC DNA]</scope>
    <source>
        <strain evidence="4">WLHS5</strain>
    </source>
</reference>
<dbReference type="SUPFAM" id="SSF53474">
    <property type="entry name" value="alpha/beta-Hydrolases"/>
    <property type="match status" value="1"/>
</dbReference>
<evidence type="ECO:0000256" key="1">
    <source>
        <dbReference type="ARBA" id="ARBA00022801"/>
    </source>
</evidence>
<evidence type="ECO:0000313" key="4">
    <source>
        <dbReference type="Proteomes" id="UP001596504"/>
    </source>
</evidence>
<evidence type="ECO:0000259" key="2">
    <source>
        <dbReference type="Pfam" id="PF00561"/>
    </source>
</evidence>
<gene>
    <name evidence="3" type="ORF">ACFQRI_00225</name>
</gene>
<dbReference type="PANTHER" id="PTHR43798">
    <property type="entry name" value="MONOACYLGLYCEROL LIPASE"/>
    <property type="match status" value="1"/>
</dbReference>
<feature type="domain" description="AB hydrolase-1" evidence="2">
    <location>
        <begin position="19"/>
        <end position="243"/>
    </location>
</feature>
<comment type="caution">
    <text evidence="3">The sequence shown here is derived from an EMBL/GenBank/DDBJ whole genome shotgun (WGS) entry which is preliminary data.</text>
</comment>
<name>A0ABW2LBG8_9PSEU</name>
<dbReference type="Pfam" id="PF00561">
    <property type="entry name" value="Abhydrolase_1"/>
    <property type="match status" value="1"/>
</dbReference>
<dbReference type="PANTHER" id="PTHR43798:SF31">
    <property type="entry name" value="AB HYDROLASE SUPERFAMILY PROTEIN YCLE"/>
    <property type="match status" value="1"/>
</dbReference>
<sequence>MNRVRVAGADVREAGSGAPVLMLHGIGGAADAFAAQMSGFPGYRTLAWDAPGYGDSADLPGEPVLDDYAETVVSILRGLDAAPAHLLGVSWGGVIATRVALEAPDVLRSLVLADSSRGSGRTDRGRKAMATRVEELRRRGAVAFAEQRGPRLPAPDADPRAVEQVVGLMSRVRLTGYRNAAGVMAATDHSAQLASISTPTLVIVGEQDRVTGVDESRALADGIPAARFEVIRGAGHAANQEKPEEFNRRVRQFLSDVDGGAR</sequence>
<accession>A0ABW2LBG8</accession>
<dbReference type="PRINTS" id="PR00412">
    <property type="entry name" value="EPOXHYDRLASE"/>
</dbReference>
<dbReference type="PRINTS" id="PR00111">
    <property type="entry name" value="ABHYDROLASE"/>
</dbReference>
<keyword evidence="4" id="KW-1185">Reference proteome</keyword>